<dbReference type="RefSeq" id="XP_014143349.1">
    <property type="nucleotide sequence ID" value="XM_014287874.1"/>
</dbReference>
<gene>
    <name evidence="2" type="ORF">SARC_18042</name>
</gene>
<dbReference type="InterPro" id="IPR045886">
    <property type="entry name" value="ThiF/MoeB/HesA"/>
</dbReference>
<reference evidence="2 3" key="1">
    <citation type="submission" date="2011-02" db="EMBL/GenBank/DDBJ databases">
        <title>The Genome Sequence of Sphaeroforma arctica JP610.</title>
        <authorList>
            <consortium name="The Broad Institute Genome Sequencing Platform"/>
            <person name="Russ C."/>
            <person name="Cuomo C."/>
            <person name="Young S.K."/>
            <person name="Zeng Q."/>
            <person name="Gargeya S."/>
            <person name="Alvarado L."/>
            <person name="Berlin A."/>
            <person name="Chapman S.B."/>
            <person name="Chen Z."/>
            <person name="Freedman E."/>
            <person name="Gellesch M."/>
            <person name="Goldberg J."/>
            <person name="Griggs A."/>
            <person name="Gujja S."/>
            <person name="Heilman E."/>
            <person name="Heiman D."/>
            <person name="Howarth C."/>
            <person name="Mehta T."/>
            <person name="Neiman D."/>
            <person name="Pearson M."/>
            <person name="Roberts A."/>
            <person name="Saif S."/>
            <person name="Shea T."/>
            <person name="Shenoy N."/>
            <person name="Sisk P."/>
            <person name="Stolte C."/>
            <person name="Sykes S."/>
            <person name="White J."/>
            <person name="Yandava C."/>
            <person name="Burger G."/>
            <person name="Gray M.W."/>
            <person name="Holland P.W.H."/>
            <person name="King N."/>
            <person name="Lang F.B.F."/>
            <person name="Roger A.J."/>
            <person name="Ruiz-Trillo I."/>
            <person name="Haas B."/>
            <person name="Nusbaum C."/>
            <person name="Birren B."/>
        </authorList>
    </citation>
    <scope>NUCLEOTIDE SEQUENCE [LARGE SCALE GENOMIC DNA]</scope>
    <source>
        <strain evidence="2 3">JP610</strain>
    </source>
</reference>
<dbReference type="Proteomes" id="UP000054560">
    <property type="component" value="Unassembled WGS sequence"/>
</dbReference>
<dbReference type="eggNOG" id="KOG2013">
    <property type="taxonomic scope" value="Eukaryota"/>
</dbReference>
<dbReference type="GO" id="GO:0016925">
    <property type="term" value="P:protein sumoylation"/>
    <property type="evidence" value="ECO:0007669"/>
    <property type="project" value="TreeGrafter"/>
</dbReference>
<evidence type="ECO:0000259" key="1">
    <source>
        <dbReference type="Pfam" id="PF00899"/>
    </source>
</evidence>
<organism evidence="2 3">
    <name type="scientific">Sphaeroforma arctica JP610</name>
    <dbReference type="NCBI Taxonomy" id="667725"/>
    <lineage>
        <taxon>Eukaryota</taxon>
        <taxon>Ichthyosporea</taxon>
        <taxon>Ichthyophonida</taxon>
        <taxon>Sphaeroforma</taxon>
    </lineage>
</organism>
<dbReference type="PANTHER" id="PTHR10953:SF5">
    <property type="entry name" value="SUMO-ACTIVATING ENZYME SUBUNIT 2"/>
    <property type="match status" value="1"/>
</dbReference>
<evidence type="ECO:0000313" key="3">
    <source>
        <dbReference type="Proteomes" id="UP000054560"/>
    </source>
</evidence>
<feature type="domain" description="THIF-type NAD/FAD binding fold" evidence="1">
    <location>
        <begin position="1"/>
        <end position="41"/>
    </location>
</feature>
<dbReference type="PANTHER" id="PTHR10953">
    <property type="entry name" value="UBIQUITIN-ACTIVATING ENZYME E1"/>
    <property type="match status" value="1"/>
</dbReference>
<proteinExistence type="predicted"/>
<keyword evidence="3" id="KW-1185">Reference proteome</keyword>
<dbReference type="Pfam" id="PF00899">
    <property type="entry name" value="ThiF"/>
    <property type="match status" value="1"/>
</dbReference>
<dbReference type="GO" id="GO:0031510">
    <property type="term" value="C:SUMO activating enzyme complex"/>
    <property type="evidence" value="ECO:0007669"/>
    <property type="project" value="TreeGrafter"/>
</dbReference>
<dbReference type="AlphaFoldDB" id="A0A0L0EY76"/>
<dbReference type="InterPro" id="IPR035985">
    <property type="entry name" value="Ubiquitin-activating_enz"/>
</dbReference>
<dbReference type="Gene3D" id="3.40.50.720">
    <property type="entry name" value="NAD(P)-binding Rossmann-like Domain"/>
    <property type="match status" value="1"/>
</dbReference>
<dbReference type="GO" id="GO:0019948">
    <property type="term" value="F:SUMO activating enzyme activity"/>
    <property type="evidence" value="ECO:0007669"/>
    <property type="project" value="TreeGrafter"/>
</dbReference>
<feature type="non-terminal residue" evidence="2">
    <location>
        <position position="1"/>
    </location>
</feature>
<dbReference type="EMBL" id="KQ254930">
    <property type="protein sequence ID" value="KNC69447.1"/>
    <property type="molecule type" value="Genomic_DNA"/>
</dbReference>
<sequence length="42" mass="4458">FDVVLNALDNVSARSHVNRMCLGANVPLVESGTAGYKGNVRI</sequence>
<name>A0A0L0EY76_9EUKA</name>
<dbReference type="GeneID" id="25918546"/>
<dbReference type="STRING" id="667725.A0A0L0EY76"/>
<evidence type="ECO:0000313" key="2">
    <source>
        <dbReference type="EMBL" id="KNC69447.1"/>
    </source>
</evidence>
<dbReference type="InterPro" id="IPR000594">
    <property type="entry name" value="ThiF_NAD_FAD-bd"/>
</dbReference>
<protein>
    <recommendedName>
        <fullName evidence="1">THIF-type NAD/FAD binding fold domain-containing protein</fullName>
    </recommendedName>
</protein>
<dbReference type="OrthoDB" id="10255449at2759"/>
<dbReference type="SUPFAM" id="SSF69572">
    <property type="entry name" value="Activating enzymes of the ubiquitin-like proteins"/>
    <property type="match status" value="1"/>
</dbReference>
<dbReference type="GO" id="GO:0005737">
    <property type="term" value="C:cytoplasm"/>
    <property type="evidence" value="ECO:0007669"/>
    <property type="project" value="TreeGrafter"/>
</dbReference>
<accession>A0A0L0EY76</accession>